<dbReference type="InterPro" id="IPR046342">
    <property type="entry name" value="CBS_dom_sf"/>
</dbReference>
<evidence type="ECO:0000256" key="2">
    <source>
        <dbReference type="PROSITE-ProRule" id="PRU00703"/>
    </source>
</evidence>
<keyword evidence="1 2" id="KW-0129">CBS domain</keyword>
<sequence length="149" mass="15498">MIQTTIDAVGVRTPPTISPDTPADEAATYLRRAEVSALPVLADGAVVGIVAASDLVAMVAETAARPAVRAIMSTPVATISPTATVCDAAERMRAEGVKHLPVVTDDGYRGLLSVADLAPYLPRHSLDIEWQAEPLSVESDGGRRLPAGD</sequence>
<evidence type="ECO:0000259" key="3">
    <source>
        <dbReference type="PROSITE" id="PS51371"/>
    </source>
</evidence>
<name>A0ABD5ZU27_9EURY</name>
<dbReference type="InterPro" id="IPR000644">
    <property type="entry name" value="CBS_dom"/>
</dbReference>
<dbReference type="Proteomes" id="UP001596434">
    <property type="component" value="Unassembled WGS sequence"/>
</dbReference>
<organism evidence="4 5">
    <name type="scientific">Haloplanus litoreus</name>
    <dbReference type="NCBI Taxonomy" id="767515"/>
    <lineage>
        <taxon>Archaea</taxon>
        <taxon>Methanobacteriati</taxon>
        <taxon>Methanobacteriota</taxon>
        <taxon>Stenosarchaea group</taxon>
        <taxon>Halobacteria</taxon>
        <taxon>Halobacteriales</taxon>
        <taxon>Haloferacaceae</taxon>
        <taxon>Haloplanus</taxon>
    </lineage>
</organism>
<feature type="domain" description="CBS" evidence="3">
    <location>
        <begin position="10"/>
        <end position="65"/>
    </location>
</feature>
<evidence type="ECO:0000256" key="1">
    <source>
        <dbReference type="ARBA" id="ARBA00023122"/>
    </source>
</evidence>
<dbReference type="PROSITE" id="PS51371">
    <property type="entry name" value="CBS"/>
    <property type="match status" value="2"/>
</dbReference>
<dbReference type="AlphaFoldDB" id="A0ABD5ZU27"/>
<dbReference type="SMART" id="SM00116">
    <property type="entry name" value="CBS"/>
    <property type="match status" value="2"/>
</dbReference>
<comment type="caution">
    <text evidence="4">The sequence shown here is derived from an EMBL/GenBank/DDBJ whole genome shotgun (WGS) entry which is preliminary data.</text>
</comment>
<dbReference type="EMBL" id="JBHTAT010000001">
    <property type="protein sequence ID" value="MFC7253891.1"/>
    <property type="molecule type" value="Genomic_DNA"/>
</dbReference>
<dbReference type="InterPro" id="IPR051257">
    <property type="entry name" value="Diverse_CBS-Domain"/>
</dbReference>
<evidence type="ECO:0000313" key="5">
    <source>
        <dbReference type="Proteomes" id="UP001596434"/>
    </source>
</evidence>
<proteinExistence type="predicted"/>
<feature type="domain" description="CBS" evidence="3">
    <location>
        <begin position="72"/>
        <end position="128"/>
    </location>
</feature>
<dbReference type="Pfam" id="PF00571">
    <property type="entry name" value="CBS"/>
    <property type="match status" value="2"/>
</dbReference>
<dbReference type="SUPFAM" id="SSF54631">
    <property type="entry name" value="CBS-domain pair"/>
    <property type="match status" value="1"/>
</dbReference>
<accession>A0ABD5ZU27</accession>
<dbReference type="PANTHER" id="PTHR43080:SF2">
    <property type="entry name" value="CBS DOMAIN-CONTAINING PROTEIN"/>
    <property type="match status" value="1"/>
</dbReference>
<keyword evidence="5" id="KW-1185">Reference proteome</keyword>
<reference evidence="4 5" key="1">
    <citation type="journal article" date="2019" name="Int. J. Syst. Evol. Microbiol.">
        <title>The Global Catalogue of Microorganisms (GCM) 10K type strain sequencing project: providing services to taxonomists for standard genome sequencing and annotation.</title>
        <authorList>
            <consortium name="The Broad Institute Genomics Platform"/>
            <consortium name="The Broad Institute Genome Sequencing Center for Infectious Disease"/>
            <person name="Wu L."/>
            <person name="Ma J."/>
        </authorList>
    </citation>
    <scope>NUCLEOTIDE SEQUENCE [LARGE SCALE GENOMIC DNA]</scope>
    <source>
        <strain evidence="4 5">GX21</strain>
    </source>
</reference>
<gene>
    <name evidence="4" type="ORF">ACFQKE_00970</name>
</gene>
<dbReference type="PANTHER" id="PTHR43080">
    <property type="entry name" value="CBS DOMAIN-CONTAINING PROTEIN CBSX3, MITOCHONDRIAL"/>
    <property type="match status" value="1"/>
</dbReference>
<dbReference type="Gene3D" id="3.10.580.10">
    <property type="entry name" value="CBS-domain"/>
    <property type="match status" value="1"/>
</dbReference>
<protein>
    <submittedName>
        <fullName evidence="4">Cyclic nucleotide-binding/CBS domain-containing protein</fullName>
    </submittedName>
</protein>
<dbReference type="GeneID" id="96952179"/>
<dbReference type="RefSeq" id="WP_379701993.1">
    <property type="nucleotide sequence ID" value="NZ_JBHTAT010000001.1"/>
</dbReference>
<evidence type="ECO:0000313" key="4">
    <source>
        <dbReference type="EMBL" id="MFC7253891.1"/>
    </source>
</evidence>